<feature type="non-terminal residue" evidence="1">
    <location>
        <position position="1"/>
    </location>
</feature>
<name>A0A699X9N4_TANCI</name>
<proteinExistence type="predicted"/>
<gene>
    <name evidence="1" type="ORF">Tci_928386</name>
</gene>
<organism evidence="1">
    <name type="scientific">Tanacetum cinerariifolium</name>
    <name type="common">Dalmatian daisy</name>
    <name type="synonym">Chrysanthemum cinerariifolium</name>
    <dbReference type="NCBI Taxonomy" id="118510"/>
    <lineage>
        <taxon>Eukaryota</taxon>
        <taxon>Viridiplantae</taxon>
        <taxon>Streptophyta</taxon>
        <taxon>Embryophyta</taxon>
        <taxon>Tracheophyta</taxon>
        <taxon>Spermatophyta</taxon>
        <taxon>Magnoliopsida</taxon>
        <taxon>eudicotyledons</taxon>
        <taxon>Gunneridae</taxon>
        <taxon>Pentapetalae</taxon>
        <taxon>asterids</taxon>
        <taxon>campanulids</taxon>
        <taxon>Asterales</taxon>
        <taxon>Asteraceae</taxon>
        <taxon>Asteroideae</taxon>
        <taxon>Anthemideae</taxon>
        <taxon>Anthemidinae</taxon>
        <taxon>Tanacetum</taxon>
    </lineage>
</organism>
<feature type="non-terminal residue" evidence="1">
    <location>
        <position position="83"/>
    </location>
</feature>
<dbReference type="EMBL" id="BKCJ011829142">
    <property type="protein sequence ID" value="GFD56417.1"/>
    <property type="molecule type" value="Genomic_DNA"/>
</dbReference>
<dbReference type="AlphaFoldDB" id="A0A699X9N4"/>
<comment type="caution">
    <text evidence="1">The sequence shown here is derived from an EMBL/GenBank/DDBJ whole genome shotgun (WGS) entry which is preliminary data.</text>
</comment>
<accession>A0A699X9N4</accession>
<protein>
    <submittedName>
        <fullName evidence="1">Uncharacterized protein</fullName>
    </submittedName>
</protein>
<reference evidence="1" key="1">
    <citation type="journal article" date="2019" name="Sci. Rep.">
        <title>Draft genome of Tanacetum cinerariifolium, the natural source of mosquito coil.</title>
        <authorList>
            <person name="Yamashiro T."/>
            <person name="Shiraishi A."/>
            <person name="Satake H."/>
            <person name="Nakayama K."/>
        </authorList>
    </citation>
    <scope>NUCLEOTIDE SEQUENCE</scope>
</reference>
<sequence>ADQFAGQQGGGHRLGAFGLAPGAGRRHHGEIALRNGFGFDAGMARVLQRQRQVGFAQAQRVDDLAGVKRGQFAPGLREMAAPV</sequence>
<evidence type="ECO:0000313" key="1">
    <source>
        <dbReference type="EMBL" id="GFD56417.1"/>
    </source>
</evidence>